<name>A0A2K8PQL0_STRLA</name>
<dbReference type="EMBL" id="CP024985">
    <property type="protein sequence ID" value="ATZ28738.1"/>
    <property type="molecule type" value="Genomic_DNA"/>
</dbReference>
<accession>A0A2K8PQL0</accession>
<dbReference type="RefSeq" id="WP_030230013.1">
    <property type="nucleotide sequence ID" value="NZ_CP024985.1"/>
</dbReference>
<dbReference type="CDD" id="cd02142">
    <property type="entry name" value="McbC_SagB-like_oxidoreductase"/>
    <property type="match status" value="1"/>
</dbReference>
<dbReference type="AlphaFoldDB" id="A0A2K8PQL0"/>
<keyword evidence="2" id="KW-1185">Reference proteome</keyword>
<dbReference type="InterPro" id="IPR000415">
    <property type="entry name" value="Nitroreductase-like"/>
</dbReference>
<dbReference type="InterPro" id="IPR029479">
    <property type="entry name" value="Nitroreductase"/>
</dbReference>
<dbReference type="NCBIfam" id="TIGR03605">
    <property type="entry name" value="antibiot_sagB"/>
    <property type="match status" value="1"/>
</dbReference>
<protein>
    <submittedName>
        <fullName evidence="1">Nitroreductase family protein</fullName>
    </submittedName>
</protein>
<reference evidence="1 2" key="1">
    <citation type="submission" date="2017-11" db="EMBL/GenBank/DDBJ databases">
        <title>Complete genome sequence of Streptomyces lavendulae subsp. lavendulae CCM 3239 (formerly 'Streptomyces aureofaciens CCM 3239'), the producer of the angucycline-type antibiotic auricin.</title>
        <authorList>
            <person name="Busche T."/>
            <person name="Novakova R."/>
            <person name="Al'Dilaimi A."/>
            <person name="Homerova D."/>
            <person name="Feckova L."/>
            <person name="Rezuchova B."/>
            <person name="Mingyar E."/>
            <person name="Csolleiova D."/>
            <person name="Bekeova C."/>
            <person name="Winkler A."/>
            <person name="Sevcikova B."/>
            <person name="Kalinowski J."/>
            <person name="Kormanec J."/>
            <person name="Ruckert C."/>
        </authorList>
    </citation>
    <scope>NUCLEOTIDE SEQUENCE [LARGE SCALE GENOMIC DNA]</scope>
    <source>
        <strain evidence="1 2">CCM 3239</strain>
    </source>
</reference>
<proteinExistence type="predicted"/>
<dbReference type="PANTHER" id="PTHR43745">
    <property type="entry name" value="NITROREDUCTASE MJ1384-RELATED"/>
    <property type="match status" value="1"/>
</dbReference>
<dbReference type="GeneID" id="49387943"/>
<dbReference type="OrthoDB" id="3723182at2"/>
<dbReference type="KEGG" id="slx:SLAV_34840"/>
<sequence>MLLRRAHNLVCYWRDGAFVIQNYLGGSEVSLAPMAADLLAAFTDWTTVDEAVTMFPDHDPDSCRAALAELHAYGFLVSEDERERDDRLAEHWETWSPEAGALHFSSKDAPYTESPEVNEDFRAGKRPALFKNYPAADRILLPRAPLDVDAGFVRTLYARRTHRAFSRAELPLPVLSGLLAMVFGPSEFLDGHDFGALMKRTSAAGGSRHELEAYVAVSAVEGVTPGLYHYNVLEHSLELLDPAFTRERATHLSFDQEAVAEAPVTVFLTAVVERMSSKYRAPRAYRVMLMNAGHLAQTFALTATALGLGPFQTAAFRDSELEDALGVDGIAETALYVLAAGIPAADGRDGEPTAGLDAFRRAALYPGDHA</sequence>
<dbReference type="InterPro" id="IPR020051">
    <property type="entry name" value="SagB-type_dehydrogenase"/>
</dbReference>
<dbReference type="PANTHER" id="PTHR43745:SF2">
    <property type="entry name" value="NITROREDUCTASE MJ1384-RELATED"/>
    <property type="match status" value="1"/>
</dbReference>
<dbReference type="Pfam" id="PF00881">
    <property type="entry name" value="Nitroreductase"/>
    <property type="match status" value="1"/>
</dbReference>
<dbReference type="GO" id="GO:0016491">
    <property type="term" value="F:oxidoreductase activity"/>
    <property type="evidence" value="ECO:0007669"/>
    <property type="project" value="InterPro"/>
</dbReference>
<gene>
    <name evidence="1" type="ORF">SLAV_34840</name>
</gene>
<evidence type="ECO:0000313" key="2">
    <source>
        <dbReference type="Proteomes" id="UP000231791"/>
    </source>
</evidence>
<dbReference type="SUPFAM" id="SSF55469">
    <property type="entry name" value="FMN-dependent nitroreductase-like"/>
    <property type="match status" value="1"/>
</dbReference>
<evidence type="ECO:0000313" key="1">
    <source>
        <dbReference type="EMBL" id="ATZ28738.1"/>
    </source>
</evidence>
<dbReference type="Proteomes" id="UP000231791">
    <property type="component" value="Chromosome"/>
</dbReference>
<dbReference type="InterPro" id="IPR052544">
    <property type="entry name" value="Bacteriocin_Proc_Enz"/>
</dbReference>
<organism evidence="1 2">
    <name type="scientific">Streptomyces lavendulae subsp. lavendulae</name>
    <dbReference type="NCBI Taxonomy" id="58340"/>
    <lineage>
        <taxon>Bacteria</taxon>
        <taxon>Bacillati</taxon>
        <taxon>Actinomycetota</taxon>
        <taxon>Actinomycetes</taxon>
        <taxon>Kitasatosporales</taxon>
        <taxon>Streptomycetaceae</taxon>
        <taxon>Streptomyces</taxon>
    </lineage>
</organism>
<dbReference type="Gene3D" id="3.40.109.10">
    <property type="entry name" value="NADH Oxidase"/>
    <property type="match status" value="1"/>
</dbReference>